<feature type="compositionally biased region" description="Low complexity" evidence="2">
    <location>
        <begin position="371"/>
        <end position="381"/>
    </location>
</feature>
<feature type="region of interest" description="Disordered" evidence="2">
    <location>
        <begin position="286"/>
        <end position="346"/>
    </location>
</feature>
<evidence type="ECO:0000313" key="4">
    <source>
        <dbReference type="EMBL" id="SBP13373.1"/>
    </source>
</evidence>
<organism evidence="4">
    <name type="scientific">Iconisemion striatum</name>
    <dbReference type="NCBI Taxonomy" id="60296"/>
    <lineage>
        <taxon>Eukaryota</taxon>
        <taxon>Metazoa</taxon>
        <taxon>Chordata</taxon>
        <taxon>Craniata</taxon>
        <taxon>Vertebrata</taxon>
        <taxon>Euteleostomi</taxon>
        <taxon>Actinopterygii</taxon>
        <taxon>Neopterygii</taxon>
        <taxon>Teleostei</taxon>
        <taxon>Neoteleostei</taxon>
        <taxon>Acanthomorphata</taxon>
        <taxon>Ovalentaria</taxon>
        <taxon>Atherinomorphae</taxon>
        <taxon>Cyprinodontiformes</taxon>
        <taxon>Nothobranchiidae</taxon>
        <taxon>Iconisemion</taxon>
    </lineage>
</organism>
<keyword evidence="1" id="KW-0694">RNA-binding</keyword>
<protein>
    <submittedName>
        <fullName evidence="4">DEAH (Asp-Glu-Ala-His) box polypeptide 30</fullName>
    </submittedName>
</protein>
<dbReference type="AlphaFoldDB" id="A0A1A7X5Y2"/>
<evidence type="ECO:0000259" key="3">
    <source>
        <dbReference type="Pfam" id="PF24995"/>
    </source>
</evidence>
<feature type="compositionally biased region" description="Acidic residues" evidence="2">
    <location>
        <begin position="382"/>
        <end position="397"/>
    </location>
</feature>
<accession>A0A1A7X5Y2</accession>
<dbReference type="GO" id="GO:0003723">
    <property type="term" value="F:RNA binding"/>
    <property type="evidence" value="ECO:0007669"/>
    <property type="project" value="UniProtKB-KW"/>
</dbReference>
<gene>
    <name evidence="4" type="primary">DHX30</name>
</gene>
<dbReference type="EMBL" id="HADW01011973">
    <property type="protein sequence ID" value="SBP13373.1"/>
    <property type="molecule type" value="Transcribed_RNA"/>
</dbReference>
<sequence length="438" mass="48958">NKKDGNLLKEFPDPKNLLNTTISRSLGVGDLSQFIQYSCTEHAGVKKATLTLQWPCKIEEQGYASKKVDAERFAAAAACFRLREMGLIGPNNQLPKRRAGRGRGGLHSHLYDEENDWKNNVSRADHFSSPIEDTSDVAEALSLFPQPKSLLTRVIQVATSSSRVRELLHFKTVGGKLKKCELTLLWPEEMTFAATASSRAAAEKKAAALACMKLRELQLLDKDNNPLTHAKYHREKVKEAGERERRPLPLIIPEYLEQRMREYLAQYPVASEVQKLWEEEESKGQQVYQQYGEEEEEEVEHNQGQEDDQMSTGEGTQGHGGLGDGSGKSGPAAEKDDNNNEEYENYDELVAKSLLNLGKIAEDAANRAMTESEMNSNSSNSAEDDEDEEEEEEEEMDVPVIVQDRVTPTTKAVQNPGLIILPEQVTLVSFLHDSSVTH</sequence>
<feature type="compositionally biased region" description="Gly residues" evidence="2">
    <location>
        <begin position="315"/>
        <end position="328"/>
    </location>
</feature>
<dbReference type="Pfam" id="PF24995">
    <property type="entry name" value="DSRM_2"/>
    <property type="match status" value="1"/>
</dbReference>
<feature type="region of interest" description="Disordered" evidence="2">
    <location>
        <begin position="365"/>
        <end position="405"/>
    </location>
</feature>
<name>A0A1A7X5Y2_9TELE</name>
<reference evidence="4" key="1">
    <citation type="submission" date="2016-05" db="EMBL/GenBank/DDBJ databases">
        <authorList>
            <person name="Lavstsen T."/>
            <person name="Jespersen J.S."/>
        </authorList>
    </citation>
    <scope>NUCLEOTIDE SEQUENCE</scope>
    <source>
        <tissue evidence="4">Brain</tissue>
    </source>
</reference>
<evidence type="ECO:0000256" key="2">
    <source>
        <dbReference type="SAM" id="MobiDB-lite"/>
    </source>
</evidence>
<feature type="domain" description="dsRNA binding" evidence="3">
    <location>
        <begin position="9"/>
        <end position="82"/>
    </location>
</feature>
<feature type="compositionally biased region" description="Acidic residues" evidence="2">
    <location>
        <begin position="292"/>
        <end position="309"/>
    </location>
</feature>
<dbReference type="Gene3D" id="3.30.160.20">
    <property type="match status" value="2"/>
</dbReference>
<reference evidence="4" key="2">
    <citation type="submission" date="2016-06" db="EMBL/GenBank/DDBJ databases">
        <title>The genome of a short-lived fish provides insights into sex chromosome evolution and the genetic control of aging.</title>
        <authorList>
            <person name="Reichwald K."/>
            <person name="Felder M."/>
            <person name="Petzold A."/>
            <person name="Koch P."/>
            <person name="Groth M."/>
            <person name="Platzer M."/>
        </authorList>
    </citation>
    <scope>NUCLEOTIDE SEQUENCE</scope>
    <source>
        <tissue evidence="4">Brain</tissue>
    </source>
</reference>
<dbReference type="InterPro" id="IPR056755">
    <property type="entry name" value="DSRM_2"/>
</dbReference>
<evidence type="ECO:0000256" key="1">
    <source>
        <dbReference type="ARBA" id="ARBA00022884"/>
    </source>
</evidence>
<proteinExistence type="predicted"/>
<feature type="non-terminal residue" evidence="4">
    <location>
        <position position="1"/>
    </location>
</feature>
<dbReference type="FunFam" id="3.30.160.20:FF:000017">
    <property type="entry name" value="ATP-dependent RNA helicase DHX30 isoform X1"/>
    <property type="match status" value="2"/>
</dbReference>